<dbReference type="AlphaFoldDB" id="A0AAW6E4B5"/>
<sequence>MKLDDIDKLETGKTMFRGKVTVAKDDWENITALAKREVASTKQVRKLKKECDEAVQKYAELKDKYDTASEELSAYKKKKKESGLFTCEKLKKETARISREDELSRELRKAKAFISVCGLSEDFVRYKLNKTSGSQLE</sequence>
<evidence type="ECO:0000256" key="1">
    <source>
        <dbReference type="SAM" id="Coils"/>
    </source>
</evidence>
<gene>
    <name evidence="2" type="ORF">PNU62_03555</name>
</gene>
<dbReference type="RefSeq" id="WP_243240651.1">
    <property type="nucleotide sequence ID" value="NZ_JADNGL010000001.1"/>
</dbReference>
<feature type="coiled-coil region" evidence="1">
    <location>
        <begin position="44"/>
        <end position="78"/>
    </location>
</feature>
<dbReference type="Proteomes" id="UP001211015">
    <property type="component" value="Unassembled WGS sequence"/>
</dbReference>
<name>A0AAW6E4B5_9FIRM</name>
<organism evidence="2 3">
    <name type="scientific">Ruminococcus bicirculans</name>
    <name type="common">ex Wegman et al. 2014</name>
    <dbReference type="NCBI Taxonomy" id="1160721"/>
    <lineage>
        <taxon>Bacteria</taxon>
        <taxon>Bacillati</taxon>
        <taxon>Bacillota</taxon>
        <taxon>Clostridia</taxon>
        <taxon>Eubacteriales</taxon>
        <taxon>Oscillospiraceae</taxon>
        <taxon>Ruminococcus</taxon>
    </lineage>
</organism>
<reference evidence="2" key="1">
    <citation type="submission" date="2023-01" db="EMBL/GenBank/DDBJ databases">
        <title>Human gut microbiome strain richness.</title>
        <authorList>
            <person name="Chen-Liaw A."/>
        </authorList>
    </citation>
    <scope>NUCLEOTIDE SEQUENCE</scope>
    <source>
        <strain evidence="2">1001275st1_F4_1001275B_160808</strain>
    </source>
</reference>
<evidence type="ECO:0000313" key="3">
    <source>
        <dbReference type="Proteomes" id="UP001211015"/>
    </source>
</evidence>
<evidence type="ECO:0000313" key="2">
    <source>
        <dbReference type="EMBL" id="MDB8744088.1"/>
    </source>
</evidence>
<proteinExistence type="predicted"/>
<keyword evidence="1" id="KW-0175">Coiled coil</keyword>
<protein>
    <submittedName>
        <fullName evidence="2">Uncharacterized protein</fullName>
    </submittedName>
</protein>
<accession>A0AAW6E4B5</accession>
<dbReference type="EMBL" id="JAQMLV010000003">
    <property type="protein sequence ID" value="MDB8744088.1"/>
    <property type="molecule type" value="Genomic_DNA"/>
</dbReference>
<comment type="caution">
    <text evidence="2">The sequence shown here is derived from an EMBL/GenBank/DDBJ whole genome shotgun (WGS) entry which is preliminary data.</text>
</comment>